<dbReference type="AlphaFoldDB" id="A0A552X0X4"/>
<gene>
    <name evidence="1" type="ORF">FM042_06860</name>
</gene>
<dbReference type="OrthoDB" id="338827at2"/>
<reference evidence="1 2" key="1">
    <citation type="submission" date="2019-07" db="EMBL/GenBank/DDBJ databases">
        <authorList>
            <person name="Yang M."/>
            <person name="Zhao D."/>
            <person name="Xiang H."/>
        </authorList>
    </citation>
    <scope>NUCLEOTIDE SEQUENCE [LARGE SCALE GENOMIC DNA]</scope>
    <source>
        <strain evidence="1 2">IM1326</strain>
    </source>
</reference>
<proteinExistence type="predicted"/>
<keyword evidence="2" id="KW-1185">Reference proteome</keyword>
<evidence type="ECO:0000313" key="2">
    <source>
        <dbReference type="Proteomes" id="UP000320359"/>
    </source>
</evidence>
<dbReference type="PROSITE" id="PS51257">
    <property type="entry name" value="PROKAR_LIPOPROTEIN"/>
    <property type="match status" value="1"/>
</dbReference>
<dbReference type="RefSeq" id="WP_143235686.1">
    <property type="nucleotide sequence ID" value="NZ_VJWL01000002.1"/>
</dbReference>
<evidence type="ECO:0008006" key="3">
    <source>
        <dbReference type="Google" id="ProtNLM"/>
    </source>
</evidence>
<dbReference type="Proteomes" id="UP000320359">
    <property type="component" value="Unassembled WGS sequence"/>
</dbReference>
<evidence type="ECO:0000313" key="1">
    <source>
        <dbReference type="EMBL" id="TRW48701.1"/>
    </source>
</evidence>
<accession>A0A552X0X4</accession>
<comment type="caution">
    <text evidence="1">The sequence shown here is derived from an EMBL/GenBank/DDBJ whole genome shotgun (WGS) entry which is preliminary data.</text>
</comment>
<protein>
    <recommendedName>
        <fullName evidence="3">Cytochrome c domain-containing protein</fullName>
    </recommendedName>
</protein>
<organism evidence="1 2">
    <name type="scientific">Aliidiomarina halalkaliphila</name>
    <dbReference type="NCBI Taxonomy" id="2593535"/>
    <lineage>
        <taxon>Bacteria</taxon>
        <taxon>Pseudomonadati</taxon>
        <taxon>Pseudomonadota</taxon>
        <taxon>Gammaproteobacteria</taxon>
        <taxon>Alteromonadales</taxon>
        <taxon>Idiomarinaceae</taxon>
        <taxon>Aliidiomarina</taxon>
    </lineage>
</organism>
<dbReference type="EMBL" id="VJWL01000002">
    <property type="protein sequence ID" value="TRW48701.1"/>
    <property type="molecule type" value="Genomic_DNA"/>
</dbReference>
<sequence length="292" mass="31288">MSNFIKYGLSVFSVLSVVGLLLVSCGGGGSGGGSDTGEDPYNGGDPLQPTLSSIQSQVFTPICSVCHSGASAPEGLRLESGVSADMLINVPSAQVPSLYRVDPGNADDSYIIHKLEGTNEVGERMPEGGPYLSQNVINVIRQWINNMDSSTQHLFSASMGAPQVSAGWPVEGTRLTMDSVPRQMIIRFSEPLEPAFLYQQSIRLLVLNQPEPATGLATEIYELDFQFDPEYPNRVIVNVAEHVWLAGGVYELHVAGTGPYALMGYFGELVDGQGTGQPGSDWSIVFSVEPEK</sequence>
<name>A0A552X0X4_9GAMM</name>